<organism evidence="1 2">
    <name type="scientific">Lentzea pudingi</name>
    <dbReference type="NCBI Taxonomy" id="1789439"/>
    <lineage>
        <taxon>Bacteria</taxon>
        <taxon>Bacillati</taxon>
        <taxon>Actinomycetota</taxon>
        <taxon>Actinomycetes</taxon>
        <taxon>Pseudonocardiales</taxon>
        <taxon>Pseudonocardiaceae</taxon>
        <taxon>Lentzea</taxon>
    </lineage>
</organism>
<reference evidence="2" key="1">
    <citation type="journal article" date="2019" name="Int. J. Syst. Evol. Microbiol.">
        <title>The Global Catalogue of Microorganisms (GCM) 10K type strain sequencing project: providing services to taxonomists for standard genome sequencing and annotation.</title>
        <authorList>
            <consortium name="The Broad Institute Genomics Platform"/>
            <consortium name="The Broad Institute Genome Sequencing Center for Infectious Disease"/>
            <person name="Wu L."/>
            <person name="Ma J."/>
        </authorList>
    </citation>
    <scope>NUCLEOTIDE SEQUENCE [LARGE SCALE GENOMIC DNA]</scope>
    <source>
        <strain evidence="2">CGMCC 4.7319</strain>
    </source>
</reference>
<name>A0ABQ2IG40_9PSEU</name>
<dbReference type="Proteomes" id="UP000597656">
    <property type="component" value="Unassembled WGS sequence"/>
</dbReference>
<dbReference type="EMBL" id="BMNC01000008">
    <property type="protein sequence ID" value="GGN08803.1"/>
    <property type="molecule type" value="Genomic_DNA"/>
</dbReference>
<evidence type="ECO:0000313" key="1">
    <source>
        <dbReference type="EMBL" id="GGN08803.1"/>
    </source>
</evidence>
<accession>A0ABQ2IG40</accession>
<proteinExistence type="predicted"/>
<comment type="caution">
    <text evidence="1">The sequence shown here is derived from an EMBL/GenBank/DDBJ whole genome shotgun (WGS) entry which is preliminary data.</text>
</comment>
<keyword evidence="2" id="KW-1185">Reference proteome</keyword>
<protein>
    <recommendedName>
        <fullName evidence="3">Transposase</fullName>
    </recommendedName>
</protein>
<sequence length="48" mass="5234">MFGAGTGLPSCEAVHPATNKVNSTNKCFRAAIGQIYRRRQRPQSAVRS</sequence>
<evidence type="ECO:0000313" key="2">
    <source>
        <dbReference type="Proteomes" id="UP000597656"/>
    </source>
</evidence>
<gene>
    <name evidence="1" type="ORF">GCM10011609_55610</name>
</gene>
<evidence type="ECO:0008006" key="3">
    <source>
        <dbReference type="Google" id="ProtNLM"/>
    </source>
</evidence>